<protein>
    <submittedName>
        <fullName evidence="1">Uncharacterized protein</fullName>
    </submittedName>
</protein>
<name>A0A0A8YC95_ARUDO</name>
<accession>A0A0A8YC95</accession>
<reference evidence="1" key="2">
    <citation type="journal article" date="2015" name="Data Brief">
        <title>Shoot transcriptome of the giant reed, Arundo donax.</title>
        <authorList>
            <person name="Barrero R.A."/>
            <person name="Guerrero F.D."/>
            <person name="Moolhuijzen P."/>
            <person name="Goolsby J.A."/>
            <person name="Tidwell J."/>
            <person name="Bellgard S.E."/>
            <person name="Bellgard M.I."/>
        </authorList>
    </citation>
    <scope>NUCLEOTIDE SEQUENCE</scope>
    <source>
        <tissue evidence="1">Shoot tissue taken approximately 20 cm above the soil surface</tissue>
    </source>
</reference>
<evidence type="ECO:0000313" key="1">
    <source>
        <dbReference type="EMBL" id="JAD23586.1"/>
    </source>
</evidence>
<proteinExistence type="predicted"/>
<dbReference type="AlphaFoldDB" id="A0A0A8YC95"/>
<organism evidence="1">
    <name type="scientific">Arundo donax</name>
    <name type="common">Giant reed</name>
    <name type="synonym">Donax arundinaceus</name>
    <dbReference type="NCBI Taxonomy" id="35708"/>
    <lineage>
        <taxon>Eukaryota</taxon>
        <taxon>Viridiplantae</taxon>
        <taxon>Streptophyta</taxon>
        <taxon>Embryophyta</taxon>
        <taxon>Tracheophyta</taxon>
        <taxon>Spermatophyta</taxon>
        <taxon>Magnoliopsida</taxon>
        <taxon>Liliopsida</taxon>
        <taxon>Poales</taxon>
        <taxon>Poaceae</taxon>
        <taxon>PACMAD clade</taxon>
        <taxon>Arundinoideae</taxon>
        <taxon>Arundineae</taxon>
        <taxon>Arundo</taxon>
    </lineage>
</organism>
<sequence>MENSNGNNDTEPIRMNYELFQAINIDHSYMVMIYDIPLLQHSYVAILTSD</sequence>
<dbReference type="EMBL" id="GBRH01274309">
    <property type="protein sequence ID" value="JAD23586.1"/>
    <property type="molecule type" value="Transcribed_RNA"/>
</dbReference>
<reference evidence="1" key="1">
    <citation type="submission" date="2014-09" db="EMBL/GenBank/DDBJ databases">
        <authorList>
            <person name="Magalhaes I.L.F."/>
            <person name="Oliveira U."/>
            <person name="Santos F.R."/>
            <person name="Vidigal T.H.D.A."/>
            <person name="Brescovit A.D."/>
            <person name="Santos A.J."/>
        </authorList>
    </citation>
    <scope>NUCLEOTIDE SEQUENCE</scope>
    <source>
        <tissue evidence="1">Shoot tissue taken approximately 20 cm above the soil surface</tissue>
    </source>
</reference>